<gene>
    <name evidence="6" type="ORF">PGUG_00425</name>
</gene>
<keyword evidence="1" id="KW-0677">Repeat</keyword>
<dbReference type="InterPro" id="IPR000504">
    <property type="entry name" value="RRM_dom"/>
</dbReference>
<dbReference type="InParanoid" id="A5DAX0"/>
<accession>A5DAX0</accession>
<dbReference type="Proteomes" id="UP000001997">
    <property type="component" value="Unassembled WGS sequence"/>
</dbReference>
<dbReference type="GO" id="GO:0005829">
    <property type="term" value="C:cytosol"/>
    <property type="evidence" value="ECO:0007669"/>
    <property type="project" value="TreeGrafter"/>
</dbReference>
<dbReference type="KEGG" id="pgu:PGUG_00425"/>
<dbReference type="Pfam" id="PF00076">
    <property type="entry name" value="RRM_1"/>
    <property type="match status" value="3"/>
</dbReference>
<dbReference type="RefSeq" id="XP_001487048.2">
    <property type="nucleotide sequence ID" value="XM_001486998.1"/>
</dbReference>
<evidence type="ECO:0000313" key="6">
    <source>
        <dbReference type="EMBL" id="EDK36327.2"/>
    </source>
</evidence>
<dbReference type="PROSITE" id="PS50102">
    <property type="entry name" value="RRM"/>
    <property type="match status" value="3"/>
</dbReference>
<dbReference type="GO" id="GO:0006376">
    <property type="term" value="P:mRNA splice site recognition"/>
    <property type="evidence" value="ECO:0007669"/>
    <property type="project" value="TreeGrafter"/>
</dbReference>
<reference evidence="6 7" key="1">
    <citation type="journal article" date="2009" name="Nature">
        <title>Evolution of pathogenicity and sexual reproduction in eight Candida genomes.</title>
        <authorList>
            <person name="Butler G."/>
            <person name="Rasmussen M.D."/>
            <person name="Lin M.F."/>
            <person name="Santos M.A."/>
            <person name="Sakthikumar S."/>
            <person name="Munro C.A."/>
            <person name="Rheinbay E."/>
            <person name="Grabherr M."/>
            <person name="Forche A."/>
            <person name="Reedy J.L."/>
            <person name="Agrafioti I."/>
            <person name="Arnaud M.B."/>
            <person name="Bates S."/>
            <person name="Brown A.J."/>
            <person name="Brunke S."/>
            <person name="Costanzo M.C."/>
            <person name="Fitzpatrick D.A."/>
            <person name="de Groot P.W."/>
            <person name="Harris D."/>
            <person name="Hoyer L.L."/>
            <person name="Hube B."/>
            <person name="Klis F.M."/>
            <person name="Kodira C."/>
            <person name="Lennard N."/>
            <person name="Logue M.E."/>
            <person name="Martin R."/>
            <person name="Neiman A.M."/>
            <person name="Nikolaou E."/>
            <person name="Quail M.A."/>
            <person name="Quinn J."/>
            <person name="Santos M.C."/>
            <person name="Schmitzberger F.F."/>
            <person name="Sherlock G."/>
            <person name="Shah P."/>
            <person name="Silverstein K.A."/>
            <person name="Skrzypek M.S."/>
            <person name="Soll D."/>
            <person name="Staggs R."/>
            <person name="Stansfield I."/>
            <person name="Stumpf M.P."/>
            <person name="Sudbery P.E."/>
            <person name="Srikantha T."/>
            <person name="Zeng Q."/>
            <person name="Berman J."/>
            <person name="Berriman M."/>
            <person name="Heitman J."/>
            <person name="Gow N.A."/>
            <person name="Lorenz M.C."/>
            <person name="Birren B.W."/>
            <person name="Kellis M."/>
            <person name="Cuomo C.A."/>
        </authorList>
    </citation>
    <scope>NUCLEOTIDE SEQUENCE [LARGE SCALE GENOMIC DNA]</scope>
    <source>
        <strain evidence="7">ATCC 6260 / CBS 566 / DSM 6381 / JCM 1539 / NBRC 10279 / NRRL Y-324</strain>
    </source>
</reference>
<proteinExistence type="predicted"/>
<evidence type="ECO:0000256" key="2">
    <source>
        <dbReference type="ARBA" id="ARBA00022884"/>
    </source>
</evidence>
<dbReference type="InterPro" id="IPR012677">
    <property type="entry name" value="Nucleotide-bd_a/b_plait_sf"/>
</dbReference>
<dbReference type="SUPFAM" id="SSF54928">
    <property type="entry name" value="RNA-binding domain, RBD"/>
    <property type="match status" value="2"/>
</dbReference>
<dbReference type="Gene3D" id="3.30.70.330">
    <property type="match status" value="3"/>
</dbReference>
<dbReference type="PANTHER" id="PTHR47640">
    <property type="entry name" value="TRNA SELENOCYSTEINE 1-ASSOCIATED PROTEIN 1-RELATED-RELATED"/>
    <property type="match status" value="1"/>
</dbReference>
<evidence type="ECO:0000256" key="3">
    <source>
        <dbReference type="PROSITE-ProRule" id="PRU00176"/>
    </source>
</evidence>
<protein>
    <recommendedName>
        <fullName evidence="5">RRM domain-containing protein</fullName>
    </recommendedName>
</protein>
<dbReference type="VEuPathDB" id="FungiDB:PGUG_00425"/>
<feature type="domain" description="RRM" evidence="5">
    <location>
        <begin position="180"/>
        <end position="260"/>
    </location>
</feature>
<dbReference type="eggNOG" id="KOG0118">
    <property type="taxonomic scope" value="Eukaryota"/>
</dbReference>
<dbReference type="HOGENOM" id="CLU_016304_7_1_1"/>
<evidence type="ECO:0000256" key="1">
    <source>
        <dbReference type="ARBA" id="ARBA00022737"/>
    </source>
</evidence>
<dbReference type="GeneID" id="5128561"/>
<feature type="domain" description="RRM" evidence="5">
    <location>
        <begin position="83"/>
        <end position="162"/>
    </location>
</feature>
<dbReference type="STRING" id="294746.A5DAX0"/>
<dbReference type="GO" id="GO:0003729">
    <property type="term" value="F:mRNA binding"/>
    <property type="evidence" value="ECO:0007669"/>
    <property type="project" value="InterPro"/>
</dbReference>
<dbReference type="EMBL" id="CH408155">
    <property type="protein sequence ID" value="EDK36327.2"/>
    <property type="molecule type" value="Genomic_DNA"/>
</dbReference>
<dbReference type="PANTHER" id="PTHR47640:SF10">
    <property type="entry name" value="TRNA SELENOCYSTEINE 1-ASSOCIATED PROTEIN 1-RELATED"/>
    <property type="match status" value="1"/>
</dbReference>
<dbReference type="OrthoDB" id="446113at2759"/>
<dbReference type="SMART" id="SM00360">
    <property type="entry name" value="RRM"/>
    <property type="match status" value="3"/>
</dbReference>
<name>A5DAX0_PICGU</name>
<feature type="domain" description="RRM" evidence="5">
    <location>
        <begin position="299"/>
        <end position="371"/>
    </location>
</feature>
<evidence type="ECO:0000256" key="4">
    <source>
        <dbReference type="SAM" id="MobiDB-lite"/>
    </source>
</evidence>
<evidence type="ECO:0000259" key="5">
    <source>
        <dbReference type="PROSITE" id="PS50102"/>
    </source>
</evidence>
<feature type="compositionally biased region" description="Polar residues" evidence="4">
    <location>
        <begin position="13"/>
        <end position="31"/>
    </location>
</feature>
<dbReference type="InterPro" id="IPR035979">
    <property type="entry name" value="RBD_domain_sf"/>
</dbReference>
<dbReference type="OMA" id="VRIFKMQ"/>
<feature type="compositionally biased region" description="Polar residues" evidence="4">
    <location>
        <begin position="62"/>
        <end position="75"/>
    </location>
</feature>
<keyword evidence="2 3" id="KW-0694">RNA-binding</keyword>
<feature type="compositionally biased region" description="Low complexity" evidence="4">
    <location>
        <begin position="41"/>
        <end position="61"/>
    </location>
</feature>
<organism evidence="6 7">
    <name type="scientific">Meyerozyma guilliermondii (strain ATCC 6260 / CBS 566 / DSM 6381 / JCM 1539 / NBRC 10279 / NRRL Y-324)</name>
    <name type="common">Yeast</name>
    <name type="synonym">Candida guilliermondii</name>
    <dbReference type="NCBI Taxonomy" id="294746"/>
    <lineage>
        <taxon>Eukaryota</taxon>
        <taxon>Fungi</taxon>
        <taxon>Dikarya</taxon>
        <taxon>Ascomycota</taxon>
        <taxon>Saccharomycotina</taxon>
        <taxon>Pichiomycetes</taxon>
        <taxon>Debaryomycetaceae</taxon>
        <taxon>Meyerozyma</taxon>
    </lineage>
</organism>
<dbReference type="InterPro" id="IPR050825">
    <property type="entry name" value="RBM42_RBP45_47-like"/>
</dbReference>
<dbReference type="AlphaFoldDB" id="A5DAX0"/>
<evidence type="ECO:0000313" key="7">
    <source>
        <dbReference type="Proteomes" id="UP000001997"/>
    </source>
</evidence>
<sequence>MSYAPRGRGNRSGGYQRQSYQNRPVNNNSAYSRRPYERRGPQQNYNQNYSSQNYPNYSSQNHQPGHNQYQKQYSDVQKPRNENQVWMGDLDPRWNEQAIADIWSQIGESPVSIKIMKDGREPGGGYCFVSFANANAVQTALTYNGSPIPNSSKHFKLNIASRGKNTATDIQRNSKPANDFSIFVGDLAMDVSEPILYEAFNSLFPDQVKQVKIMMDNSTRASKGFGFVRFFDANTQAKALTEANGMVVGSRAIRVGMAAGSNKPQPVTNIVHSDRLASPAIEEEVKLPKHARFSDPTNNTIVVHGLSGKVTEEELALHLSSFGEILYCTLSSDFDSGYVKFYNRQDAETAIFFMYGQIINDCRIQVSWGHGDVPSSETSKLTMAPATSKYNPPQPLPEKYGVFQQPHLIYEKSDELPLIEESEPQTVSAINEHYLSRKRGYQKILKEAQL</sequence>
<feature type="region of interest" description="Disordered" evidence="4">
    <location>
        <begin position="1"/>
        <end position="77"/>
    </location>
</feature>
<keyword evidence="7" id="KW-1185">Reference proteome</keyword>